<dbReference type="InterPro" id="IPR036241">
    <property type="entry name" value="NSFL1C_SEP_dom_sf"/>
</dbReference>
<dbReference type="HOGENOM" id="CLU_1806405_0_0_1"/>
<reference evidence="4" key="2">
    <citation type="submission" date="2015-01" db="EMBL/GenBank/DDBJ databases">
        <title>Evolutionary Origins and Diversification of the Mycorrhizal Mutualists.</title>
        <authorList>
            <consortium name="DOE Joint Genome Institute"/>
            <consortium name="Mycorrhizal Genomics Consortium"/>
            <person name="Kohler A."/>
            <person name="Kuo A."/>
            <person name="Nagy L.G."/>
            <person name="Floudas D."/>
            <person name="Copeland A."/>
            <person name="Barry K.W."/>
            <person name="Cichocki N."/>
            <person name="Veneault-Fourrey C."/>
            <person name="LaButti K."/>
            <person name="Lindquist E.A."/>
            <person name="Lipzen A."/>
            <person name="Lundell T."/>
            <person name="Morin E."/>
            <person name="Murat C."/>
            <person name="Riley R."/>
            <person name="Ohm R."/>
            <person name="Sun H."/>
            <person name="Tunlid A."/>
            <person name="Henrissat B."/>
            <person name="Grigoriev I.V."/>
            <person name="Hibbett D.S."/>
            <person name="Martin F."/>
        </authorList>
    </citation>
    <scope>NUCLEOTIDE SEQUENCE [LARGE SCALE GENOMIC DNA]</scope>
    <source>
        <strain evidence="4">h7</strain>
    </source>
</reference>
<keyword evidence="4" id="KW-1185">Reference proteome</keyword>
<dbReference type="PANTHER" id="PTHR23333">
    <property type="entry name" value="UBX DOMAIN CONTAINING PROTEIN"/>
    <property type="match status" value="1"/>
</dbReference>
<dbReference type="FunFam" id="3.30.420.210:FF:000002">
    <property type="entry name" value="UBX domain-containing protein 1"/>
    <property type="match status" value="1"/>
</dbReference>
<reference evidence="3 4" key="1">
    <citation type="submission" date="2014-04" db="EMBL/GenBank/DDBJ databases">
        <authorList>
            <consortium name="DOE Joint Genome Institute"/>
            <person name="Kuo A."/>
            <person name="Gay G."/>
            <person name="Dore J."/>
            <person name="Kohler A."/>
            <person name="Nagy L.G."/>
            <person name="Floudas D."/>
            <person name="Copeland A."/>
            <person name="Barry K.W."/>
            <person name="Cichocki N."/>
            <person name="Veneault-Fourrey C."/>
            <person name="LaButti K."/>
            <person name="Lindquist E.A."/>
            <person name="Lipzen A."/>
            <person name="Lundell T."/>
            <person name="Morin E."/>
            <person name="Murat C."/>
            <person name="Sun H."/>
            <person name="Tunlid A."/>
            <person name="Henrissat B."/>
            <person name="Grigoriev I.V."/>
            <person name="Hibbett D.S."/>
            <person name="Martin F."/>
            <person name="Nordberg H.P."/>
            <person name="Cantor M.N."/>
            <person name="Hua S.X."/>
        </authorList>
    </citation>
    <scope>NUCLEOTIDE SEQUENCE [LARGE SCALE GENOMIC DNA]</scope>
    <source>
        <strain evidence="4">h7</strain>
    </source>
</reference>
<dbReference type="PROSITE" id="PS51399">
    <property type="entry name" value="SEP"/>
    <property type="match status" value="1"/>
</dbReference>
<dbReference type="InterPro" id="IPR012989">
    <property type="entry name" value="SEP_domain"/>
</dbReference>
<organism evidence="3 4">
    <name type="scientific">Hebeloma cylindrosporum</name>
    <dbReference type="NCBI Taxonomy" id="76867"/>
    <lineage>
        <taxon>Eukaryota</taxon>
        <taxon>Fungi</taxon>
        <taxon>Dikarya</taxon>
        <taxon>Basidiomycota</taxon>
        <taxon>Agaricomycotina</taxon>
        <taxon>Agaricomycetes</taxon>
        <taxon>Agaricomycetidae</taxon>
        <taxon>Agaricales</taxon>
        <taxon>Agaricineae</taxon>
        <taxon>Hymenogastraceae</taxon>
        <taxon>Hebeloma</taxon>
    </lineage>
</organism>
<dbReference type="GO" id="GO:0005829">
    <property type="term" value="C:cytosol"/>
    <property type="evidence" value="ECO:0007669"/>
    <property type="project" value="TreeGrafter"/>
</dbReference>
<evidence type="ECO:0000259" key="2">
    <source>
        <dbReference type="PROSITE" id="PS51399"/>
    </source>
</evidence>
<dbReference type="STRING" id="686832.A0A0C3CJS3"/>
<gene>
    <name evidence="3" type="ORF">M413DRAFT_9470</name>
</gene>
<evidence type="ECO:0000313" key="4">
    <source>
        <dbReference type="Proteomes" id="UP000053424"/>
    </source>
</evidence>
<feature type="region of interest" description="Disordered" evidence="1">
    <location>
        <begin position="1"/>
        <end position="22"/>
    </location>
</feature>
<dbReference type="GO" id="GO:0061025">
    <property type="term" value="P:membrane fusion"/>
    <property type="evidence" value="ECO:0007669"/>
    <property type="project" value="TreeGrafter"/>
</dbReference>
<evidence type="ECO:0000256" key="1">
    <source>
        <dbReference type="SAM" id="MobiDB-lite"/>
    </source>
</evidence>
<dbReference type="SMART" id="SM00553">
    <property type="entry name" value="SEP"/>
    <property type="match status" value="1"/>
</dbReference>
<dbReference type="PANTHER" id="PTHR23333:SF20">
    <property type="entry name" value="NSFL1 COFACTOR P47"/>
    <property type="match status" value="1"/>
</dbReference>
<dbReference type="GO" id="GO:0007030">
    <property type="term" value="P:Golgi organization"/>
    <property type="evidence" value="ECO:0007669"/>
    <property type="project" value="TreeGrafter"/>
</dbReference>
<dbReference type="AlphaFoldDB" id="A0A0C3CJS3"/>
<protein>
    <recommendedName>
        <fullName evidence="2">SEP domain-containing protein</fullName>
    </recommendedName>
</protein>
<dbReference type="Gene3D" id="3.30.420.210">
    <property type="entry name" value="SEP domain"/>
    <property type="match status" value="1"/>
</dbReference>
<dbReference type="GO" id="GO:0031468">
    <property type="term" value="P:nuclear membrane reassembly"/>
    <property type="evidence" value="ECO:0007669"/>
    <property type="project" value="TreeGrafter"/>
</dbReference>
<sequence>MSDDLLKATELGATNSQGKLPGDKGVVQGLLKRAAQDGPPPWPVEEGIFFVTFQLCKFLPHPSISEETAIRNLTFWKDGFQFDDGELRRYDDPTQAQILHEINAGRAPPTVLNVRTGQRVELRVAKRTGEDYISSENSKNAKG</sequence>
<dbReference type="GO" id="GO:0043130">
    <property type="term" value="F:ubiquitin binding"/>
    <property type="evidence" value="ECO:0007669"/>
    <property type="project" value="TreeGrafter"/>
</dbReference>
<dbReference type="OrthoDB" id="25887at2759"/>
<proteinExistence type="predicted"/>
<accession>A0A0C3CJS3</accession>
<name>A0A0C3CJS3_HEBCY</name>
<dbReference type="SUPFAM" id="SSF102848">
    <property type="entry name" value="NSFL1 (p97 ATPase) cofactor p47, SEP domain"/>
    <property type="match status" value="1"/>
</dbReference>
<dbReference type="GO" id="GO:0005634">
    <property type="term" value="C:nucleus"/>
    <property type="evidence" value="ECO:0007669"/>
    <property type="project" value="TreeGrafter"/>
</dbReference>
<dbReference type="EMBL" id="KN831774">
    <property type="protein sequence ID" value="KIM44344.1"/>
    <property type="molecule type" value="Genomic_DNA"/>
</dbReference>
<dbReference type="GO" id="GO:0000045">
    <property type="term" value="P:autophagosome assembly"/>
    <property type="evidence" value="ECO:0007669"/>
    <property type="project" value="TreeGrafter"/>
</dbReference>
<dbReference type="Pfam" id="PF08059">
    <property type="entry name" value="SEP"/>
    <property type="match status" value="1"/>
</dbReference>
<feature type="domain" description="SEP" evidence="2">
    <location>
        <begin position="68"/>
        <end position="133"/>
    </location>
</feature>
<evidence type="ECO:0000313" key="3">
    <source>
        <dbReference type="EMBL" id="KIM44344.1"/>
    </source>
</evidence>
<dbReference type="GO" id="GO:0043161">
    <property type="term" value="P:proteasome-mediated ubiquitin-dependent protein catabolic process"/>
    <property type="evidence" value="ECO:0007669"/>
    <property type="project" value="TreeGrafter"/>
</dbReference>
<dbReference type="Proteomes" id="UP000053424">
    <property type="component" value="Unassembled WGS sequence"/>
</dbReference>